<proteinExistence type="predicted"/>
<dbReference type="Gene3D" id="3.40.50.1820">
    <property type="entry name" value="alpha/beta hydrolase"/>
    <property type="match status" value="1"/>
</dbReference>
<dbReference type="Pfam" id="PF00326">
    <property type="entry name" value="Peptidase_S9"/>
    <property type="match status" value="1"/>
</dbReference>
<dbReference type="KEGG" id="pbs:Plabr_3775"/>
<dbReference type="InterPro" id="IPR050955">
    <property type="entry name" value="Plant_Biomass_Hydrol_Est"/>
</dbReference>
<protein>
    <recommendedName>
        <fullName evidence="3">Peptidase S9 prolyl oligopeptidase catalytic domain-containing protein</fullName>
    </recommendedName>
</protein>
<dbReference type="PANTHER" id="PTHR43037">
    <property type="entry name" value="UNNAMED PRODUCT-RELATED"/>
    <property type="match status" value="1"/>
</dbReference>
<gene>
    <name evidence="4" type="ordered locus">Plabr_3775</name>
</gene>
<sequence length="434" mass="47927">MKSKFCPLVIFGLLFASQSHAWSDDFATKSIQVNGTRETYHVHRPDRVTEPLPLVLVLHGGGGNGLGLRTTYGFQPLIEAGELIAVYPDAGRDGWLPDDVPFLDACIDAVLRDERIDGQRLYITGASRGGLMTLVMTQQSKHEFQAAETVIASYLQGLADEIPLKKPANVCMIAGTDDPLMPYRGGWGSMRKPKTSGDPGAKVLPVEEVVKQLTNAAKLNSDPITTKLPDRDRDDGCTTEVRYWSDTSQSRQVLLVKVIGGGHVVPGGRQYLPKTMIGAASADFDHVELMWEFFNAVDQKRAPKFVSGTTEVANTEPPQPDGEASEEQLRATVKAMFEATRSGDFARCLELTDPSVIKKRGEADVRKFFRGAHTLMKITKLGPDDQRIDEITLSRDGQTAVVKTAARLRGRWQRPGTENWIKTEDGWKYQEAKK</sequence>
<evidence type="ECO:0000313" key="5">
    <source>
        <dbReference type="Proteomes" id="UP000006860"/>
    </source>
</evidence>
<reference evidence="5" key="1">
    <citation type="submission" date="2011-02" db="EMBL/GenBank/DDBJ databases">
        <title>The complete genome of Planctomyces brasiliensis DSM 5305.</title>
        <authorList>
            <person name="Lucas S."/>
            <person name="Copeland A."/>
            <person name="Lapidus A."/>
            <person name="Bruce D."/>
            <person name="Goodwin L."/>
            <person name="Pitluck S."/>
            <person name="Kyrpides N."/>
            <person name="Mavromatis K."/>
            <person name="Pagani I."/>
            <person name="Ivanova N."/>
            <person name="Ovchinnikova G."/>
            <person name="Lu M."/>
            <person name="Detter J.C."/>
            <person name="Han C."/>
            <person name="Land M."/>
            <person name="Hauser L."/>
            <person name="Markowitz V."/>
            <person name="Cheng J.-F."/>
            <person name="Hugenholtz P."/>
            <person name="Woyke T."/>
            <person name="Wu D."/>
            <person name="Tindall B."/>
            <person name="Pomrenke H.G."/>
            <person name="Brambilla E."/>
            <person name="Klenk H.-P."/>
            <person name="Eisen J.A."/>
        </authorList>
    </citation>
    <scope>NUCLEOTIDE SEQUENCE [LARGE SCALE GENOMIC DNA]</scope>
    <source>
        <strain evidence="5">ATCC 49424 / DSM 5305 / JCM 21570 / NBRC 103401 / IFAM 1448</strain>
    </source>
</reference>
<dbReference type="SUPFAM" id="SSF53474">
    <property type="entry name" value="alpha/beta-Hydrolases"/>
    <property type="match status" value="1"/>
</dbReference>
<evidence type="ECO:0000313" key="4">
    <source>
        <dbReference type="EMBL" id="ADY61365.1"/>
    </source>
</evidence>
<dbReference type="GO" id="GO:0008236">
    <property type="term" value="F:serine-type peptidase activity"/>
    <property type="evidence" value="ECO:0007669"/>
    <property type="project" value="InterPro"/>
</dbReference>
<dbReference type="GO" id="GO:0006508">
    <property type="term" value="P:proteolysis"/>
    <property type="evidence" value="ECO:0007669"/>
    <property type="project" value="InterPro"/>
</dbReference>
<feature type="chain" id="PRO_5003256623" description="Peptidase S9 prolyl oligopeptidase catalytic domain-containing protein" evidence="2">
    <location>
        <begin position="22"/>
        <end position="434"/>
    </location>
</feature>
<keyword evidence="1 2" id="KW-0732">Signal</keyword>
<dbReference type="PANTHER" id="PTHR43037:SF1">
    <property type="entry name" value="BLL1128 PROTEIN"/>
    <property type="match status" value="1"/>
</dbReference>
<dbReference type="STRING" id="756272.Plabr_3775"/>
<evidence type="ECO:0000259" key="3">
    <source>
        <dbReference type="Pfam" id="PF00326"/>
    </source>
</evidence>
<name>F0SS27_RUBBR</name>
<dbReference type="RefSeq" id="WP_013630084.1">
    <property type="nucleotide sequence ID" value="NC_015174.1"/>
</dbReference>
<dbReference type="InterPro" id="IPR032710">
    <property type="entry name" value="NTF2-like_dom_sf"/>
</dbReference>
<dbReference type="HOGENOM" id="CLU_631472_0_0_0"/>
<accession>F0SS27</accession>
<organism evidence="4 5">
    <name type="scientific">Rubinisphaera brasiliensis (strain ATCC 49424 / DSM 5305 / JCM 21570 / IAM 15109 / NBRC 103401 / IFAM 1448)</name>
    <name type="common">Planctomyces brasiliensis</name>
    <dbReference type="NCBI Taxonomy" id="756272"/>
    <lineage>
        <taxon>Bacteria</taxon>
        <taxon>Pseudomonadati</taxon>
        <taxon>Planctomycetota</taxon>
        <taxon>Planctomycetia</taxon>
        <taxon>Planctomycetales</taxon>
        <taxon>Planctomycetaceae</taxon>
        <taxon>Rubinisphaera</taxon>
    </lineage>
</organism>
<dbReference type="InterPro" id="IPR001375">
    <property type="entry name" value="Peptidase_S9_cat"/>
</dbReference>
<feature type="domain" description="Peptidase S9 prolyl oligopeptidase catalytic" evidence="3">
    <location>
        <begin position="105"/>
        <end position="148"/>
    </location>
</feature>
<feature type="signal peptide" evidence="2">
    <location>
        <begin position="1"/>
        <end position="21"/>
    </location>
</feature>
<evidence type="ECO:0000256" key="1">
    <source>
        <dbReference type="ARBA" id="ARBA00022729"/>
    </source>
</evidence>
<evidence type="ECO:0000256" key="2">
    <source>
        <dbReference type="SAM" id="SignalP"/>
    </source>
</evidence>
<dbReference type="AlphaFoldDB" id="F0SS27"/>
<keyword evidence="5" id="KW-1185">Reference proteome</keyword>
<dbReference type="EMBL" id="CP002546">
    <property type="protein sequence ID" value="ADY61365.1"/>
    <property type="molecule type" value="Genomic_DNA"/>
</dbReference>
<dbReference type="Proteomes" id="UP000006860">
    <property type="component" value="Chromosome"/>
</dbReference>
<dbReference type="eggNOG" id="COG3509">
    <property type="taxonomic scope" value="Bacteria"/>
</dbReference>
<dbReference type="InterPro" id="IPR029058">
    <property type="entry name" value="AB_hydrolase_fold"/>
</dbReference>
<dbReference type="SUPFAM" id="SSF54427">
    <property type="entry name" value="NTF2-like"/>
    <property type="match status" value="1"/>
</dbReference>